<dbReference type="NCBIfam" id="TIGR00738">
    <property type="entry name" value="rrf2_super"/>
    <property type="match status" value="1"/>
</dbReference>
<dbReference type="PANTHER" id="PTHR33221">
    <property type="entry name" value="WINGED HELIX-TURN-HELIX TRANSCRIPTIONAL REGULATOR, RRF2 FAMILY"/>
    <property type="match status" value="1"/>
</dbReference>
<accession>A0A9X1FLP9</accession>
<dbReference type="GO" id="GO:0005829">
    <property type="term" value="C:cytosol"/>
    <property type="evidence" value="ECO:0007669"/>
    <property type="project" value="TreeGrafter"/>
</dbReference>
<evidence type="ECO:0000313" key="2">
    <source>
        <dbReference type="Proteomes" id="UP001138686"/>
    </source>
</evidence>
<comment type="caution">
    <text evidence="1">The sequence shown here is derived from an EMBL/GenBank/DDBJ whole genome shotgun (WGS) entry which is preliminary data.</text>
</comment>
<dbReference type="Pfam" id="PF02082">
    <property type="entry name" value="Rrf2"/>
    <property type="match status" value="1"/>
</dbReference>
<dbReference type="AlphaFoldDB" id="A0A9X1FLP9"/>
<gene>
    <name evidence="1" type="ORF">KXJ69_02345</name>
</gene>
<keyword evidence="2" id="KW-1185">Reference proteome</keyword>
<evidence type="ECO:0000313" key="1">
    <source>
        <dbReference type="EMBL" id="MBW2936926.1"/>
    </source>
</evidence>
<dbReference type="Proteomes" id="UP001138686">
    <property type="component" value="Unassembled WGS sequence"/>
</dbReference>
<protein>
    <submittedName>
        <fullName evidence="1">Rrf2 family transcriptional regulator</fullName>
    </submittedName>
</protein>
<dbReference type="PROSITE" id="PS51197">
    <property type="entry name" value="HTH_RRF2_2"/>
    <property type="match status" value="1"/>
</dbReference>
<sequence length="137" mass="15658">MFANTSKYALKALHYIAVHSSEEQRVLAKDVANALDLHKPFLSKILNQLASKNFIHSVKGPYGGFYLTKEQKDRSVMDIIIELEGKDNFSQCILNFESCNEINPCPIHNLVAFEKESLRNSIKNVRITDLQEDLNYL</sequence>
<dbReference type="InterPro" id="IPR000944">
    <property type="entry name" value="Tscrpt_reg_Rrf2"/>
</dbReference>
<dbReference type="GO" id="GO:0003700">
    <property type="term" value="F:DNA-binding transcription factor activity"/>
    <property type="evidence" value="ECO:0007669"/>
    <property type="project" value="TreeGrafter"/>
</dbReference>
<dbReference type="RefSeq" id="WP_219050882.1">
    <property type="nucleotide sequence ID" value="NZ_JAHWDP010000001.1"/>
</dbReference>
<name>A0A9X1FLP9_9FLAO</name>
<dbReference type="EMBL" id="JAHWDP010000001">
    <property type="protein sequence ID" value="MBW2936926.1"/>
    <property type="molecule type" value="Genomic_DNA"/>
</dbReference>
<proteinExistence type="predicted"/>
<organism evidence="1 2">
    <name type="scientific">Halomarinibacterium sedimenti</name>
    <dbReference type="NCBI Taxonomy" id="2857106"/>
    <lineage>
        <taxon>Bacteria</taxon>
        <taxon>Pseudomonadati</taxon>
        <taxon>Bacteroidota</taxon>
        <taxon>Flavobacteriia</taxon>
        <taxon>Flavobacteriales</taxon>
        <taxon>Flavobacteriaceae</taxon>
        <taxon>Halomarinibacterium</taxon>
    </lineage>
</organism>
<dbReference type="PANTHER" id="PTHR33221:SF15">
    <property type="entry name" value="HTH-TYPE TRANSCRIPTIONAL REGULATOR YWGB-RELATED"/>
    <property type="match status" value="1"/>
</dbReference>
<reference evidence="1" key="1">
    <citation type="submission" date="2021-07" db="EMBL/GenBank/DDBJ databases">
        <title>Aureisphaera sp. CAU 1614 isolated from sea sediment.</title>
        <authorList>
            <person name="Kim W."/>
        </authorList>
    </citation>
    <scope>NUCLEOTIDE SEQUENCE</scope>
    <source>
        <strain evidence="1">CAU 1614</strain>
    </source>
</reference>